<dbReference type="PROSITE" id="PS00107">
    <property type="entry name" value="PROTEIN_KINASE_ATP"/>
    <property type="match status" value="1"/>
</dbReference>
<comment type="similarity">
    <text evidence="5">Belongs to the protein kinase superfamily.</text>
</comment>
<dbReference type="InterPro" id="IPR008271">
    <property type="entry name" value="Ser/Thr_kinase_AS"/>
</dbReference>
<sequence length="431" mass="48272">MALLSRRTTRVGSENLADTWEEVGSGGFGRVYKARHKDWGFDVAIKLLHNDVGTFMDEANHMDVVSCEYVLRVYGVFEGHPPFQKTLTQKGIVMEFVGRGSIQTLQRDLEGPPPLPLAFRLAHEVALGMNFLHLRNLMHSDLKPSNVLLNNDFHAKLADFGLSKVSYSAFNSNRETTKLVGGSYKYMPPEAFEVSYDPVRAFDVYSYGILLWSIVTGKEPYGEADYNLVALRISEGDRPDLSKIDQNKAEGLKELVDLMKRCWDMDPSKRPKFKECSGVTENLFSKHEKGIQKAVTNVLTRLPSSGVYSQTTEPTRPHDAMDNRVMKAEKSSAQDLLSVSTETMSDKDKAKFVDDNRAALIQSVSEVMAIAEKLGDMVHGETYSVINSTPTSQGQMRELFQRTLRSGGVKVKAAFYNILREDHPNLVESLS</sequence>
<feature type="domain" description="Protein kinase" evidence="6">
    <location>
        <begin position="17"/>
        <end position="284"/>
    </location>
</feature>
<evidence type="ECO:0000259" key="6">
    <source>
        <dbReference type="PROSITE" id="PS50011"/>
    </source>
</evidence>
<protein>
    <submittedName>
        <fullName evidence="8">Uncharacterized protein</fullName>
    </submittedName>
</protein>
<dbReference type="InterPro" id="IPR051681">
    <property type="entry name" value="Ser/Thr_Kinases-Pseudokinases"/>
</dbReference>
<dbReference type="InterPro" id="IPR011029">
    <property type="entry name" value="DEATH-like_dom_sf"/>
</dbReference>
<feature type="binding site" evidence="4">
    <location>
        <position position="46"/>
    </location>
    <ligand>
        <name>ATP</name>
        <dbReference type="ChEBI" id="CHEBI:30616"/>
    </ligand>
</feature>
<dbReference type="PROSITE" id="PS50011">
    <property type="entry name" value="PROTEIN_KINASE_DOM"/>
    <property type="match status" value="1"/>
</dbReference>
<keyword evidence="9" id="KW-1185">Reference proteome</keyword>
<dbReference type="InterPro" id="IPR011009">
    <property type="entry name" value="Kinase-like_dom_sf"/>
</dbReference>
<evidence type="ECO:0000259" key="7">
    <source>
        <dbReference type="PROSITE" id="PS50209"/>
    </source>
</evidence>
<dbReference type="AlphaFoldDB" id="A0AA88MNG4"/>
<dbReference type="GO" id="GO:0009893">
    <property type="term" value="P:positive regulation of metabolic process"/>
    <property type="evidence" value="ECO:0007669"/>
    <property type="project" value="UniProtKB-ARBA"/>
</dbReference>
<dbReference type="SUPFAM" id="SSF47986">
    <property type="entry name" value="DEATH domain"/>
    <property type="match status" value="1"/>
</dbReference>
<dbReference type="Gene3D" id="1.10.533.10">
    <property type="entry name" value="Death Domain, Fas"/>
    <property type="match status" value="1"/>
</dbReference>
<evidence type="ECO:0000256" key="1">
    <source>
        <dbReference type="ARBA" id="ARBA00022527"/>
    </source>
</evidence>
<evidence type="ECO:0000313" key="8">
    <source>
        <dbReference type="EMBL" id="KAK2842177.1"/>
    </source>
</evidence>
<proteinExistence type="inferred from homology"/>
<dbReference type="Pfam" id="PF07714">
    <property type="entry name" value="PK_Tyr_Ser-Thr"/>
    <property type="match status" value="1"/>
</dbReference>
<keyword evidence="3 4" id="KW-0067">ATP-binding</keyword>
<dbReference type="InterPro" id="IPR000719">
    <property type="entry name" value="Prot_kinase_dom"/>
</dbReference>
<gene>
    <name evidence="8" type="ORF">Q5P01_012377</name>
</gene>
<organism evidence="8 9">
    <name type="scientific">Channa striata</name>
    <name type="common">Snakehead murrel</name>
    <name type="synonym">Ophicephalus striatus</name>
    <dbReference type="NCBI Taxonomy" id="64152"/>
    <lineage>
        <taxon>Eukaryota</taxon>
        <taxon>Metazoa</taxon>
        <taxon>Chordata</taxon>
        <taxon>Craniata</taxon>
        <taxon>Vertebrata</taxon>
        <taxon>Euteleostomi</taxon>
        <taxon>Actinopterygii</taxon>
        <taxon>Neopterygii</taxon>
        <taxon>Teleostei</taxon>
        <taxon>Neoteleostei</taxon>
        <taxon>Acanthomorphata</taxon>
        <taxon>Anabantaria</taxon>
        <taxon>Anabantiformes</taxon>
        <taxon>Channoidei</taxon>
        <taxon>Channidae</taxon>
        <taxon>Channa</taxon>
    </lineage>
</organism>
<dbReference type="PROSITE" id="PS00108">
    <property type="entry name" value="PROTEIN_KINASE_ST"/>
    <property type="match status" value="1"/>
</dbReference>
<dbReference type="GO" id="GO:0042981">
    <property type="term" value="P:regulation of apoptotic process"/>
    <property type="evidence" value="ECO:0007669"/>
    <property type="project" value="InterPro"/>
</dbReference>
<dbReference type="InterPro" id="IPR001245">
    <property type="entry name" value="Ser-Thr/Tyr_kinase_cat_dom"/>
</dbReference>
<evidence type="ECO:0000256" key="5">
    <source>
        <dbReference type="RuleBase" id="RU000304"/>
    </source>
</evidence>
<dbReference type="EMBL" id="JAUPFM010000009">
    <property type="protein sequence ID" value="KAK2842177.1"/>
    <property type="molecule type" value="Genomic_DNA"/>
</dbReference>
<dbReference type="GO" id="GO:0004706">
    <property type="term" value="F:JUN kinase kinase kinase activity"/>
    <property type="evidence" value="ECO:0007669"/>
    <property type="project" value="TreeGrafter"/>
</dbReference>
<keyword evidence="1 5" id="KW-0808">Transferase</keyword>
<accession>A0AA88MNG4</accession>
<evidence type="ECO:0000256" key="3">
    <source>
        <dbReference type="ARBA" id="ARBA00022840"/>
    </source>
</evidence>
<dbReference type="InterPro" id="IPR017441">
    <property type="entry name" value="Protein_kinase_ATP_BS"/>
</dbReference>
<dbReference type="InterPro" id="IPR001315">
    <property type="entry name" value="CARD"/>
</dbReference>
<dbReference type="PROSITE" id="PS50209">
    <property type="entry name" value="CARD"/>
    <property type="match status" value="1"/>
</dbReference>
<keyword evidence="2 4" id="KW-0547">Nucleotide-binding</keyword>
<evidence type="ECO:0000313" key="9">
    <source>
        <dbReference type="Proteomes" id="UP001187415"/>
    </source>
</evidence>
<dbReference type="GO" id="GO:0043123">
    <property type="term" value="P:positive regulation of canonical NF-kappaB signal transduction"/>
    <property type="evidence" value="ECO:0007669"/>
    <property type="project" value="UniProtKB-ARBA"/>
</dbReference>
<dbReference type="Gene3D" id="1.10.510.10">
    <property type="entry name" value="Transferase(Phosphotransferase) domain 1"/>
    <property type="match status" value="1"/>
</dbReference>
<keyword evidence="1 5" id="KW-0723">Serine/threonine-protein kinase</keyword>
<dbReference type="PANTHER" id="PTHR44329:SF297">
    <property type="entry name" value="RECEPTOR-INTERACTING SERINE_THREONINE-PROTEIN KINASE 3"/>
    <property type="match status" value="1"/>
</dbReference>
<dbReference type="Proteomes" id="UP001187415">
    <property type="component" value="Unassembled WGS sequence"/>
</dbReference>
<dbReference type="PANTHER" id="PTHR44329">
    <property type="entry name" value="SERINE/THREONINE-PROTEIN KINASE TNNI3K-RELATED"/>
    <property type="match status" value="1"/>
</dbReference>
<dbReference type="GO" id="GO:0031349">
    <property type="term" value="P:positive regulation of defense response"/>
    <property type="evidence" value="ECO:0007669"/>
    <property type="project" value="UniProtKB-ARBA"/>
</dbReference>
<dbReference type="SMART" id="SM00220">
    <property type="entry name" value="S_TKc"/>
    <property type="match status" value="1"/>
</dbReference>
<dbReference type="GO" id="GO:0005524">
    <property type="term" value="F:ATP binding"/>
    <property type="evidence" value="ECO:0007669"/>
    <property type="project" value="UniProtKB-UniRule"/>
</dbReference>
<evidence type="ECO:0000256" key="2">
    <source>
        <dbReference type="ARBA" id="ARBA00022741"/>
    </source>
</evidence>
<reference evidence="8" key="1">
    <citation type="submission" date="2023-07" db="EMBL/GenBank/DDBJ databases">
        <title>Chromosome-level Genome Assembly of Striped Snakehead (Channa striata).</title>
        <authorList>
            <person name="Liu H."/>
        </authorList>
    </citation>
    <scope>NUCLEOTIDE SEQUENCE</scope>
    <source>
        <strain evidence="8">Gz</strain>
        <tissue evidence="8">Muscle</tissue>
    </source>
</reference>
<keyword evidence="1 5" id="KW-0418">Kinase</keyword>
<dbReference type="SUPFAM" id="SSF56112">
    <property type="entry name" value="Protein kinase-like (PK-like)"/>
    <property type="match status" value="1"/>
</dbReference>
<evidence type="ECO:0000256" key="4">
    <source>
        <dbReference type="PROSITE-ProRule" id="PRU10141"/>
    </source>
</evidence>
<feature type="domain" description="CARD" evidence="7">
    <location>
        <begin position="345"/>
        <end position="431"/>
    </location>
</feature>
<name>A0AA88MNG4_CHASR</name>
<comment type="caution">
    <text evidence="8">The sequence shown here is derived from an EMBL/GenBank/DDBJ whole genome shotgun (WGS) entry which is preliminary data.</text>
</comment>